<keyword evidence="4" id="KW-1185">Reference proteome</keyword>
<feature type="chain" id="PRO_5020235447" evidence="2">
    <location>
        <begin position="22"/>
        <end position="260"/>
    </location>
</feature>
<protein>
    <submittedName>
        <fullName evidence="3">Putative secreted protein (Por secretion system target)</fullName>
    </submittedName>
</protein>
<evidence type="ECO:0000313" key="4">
    <source>
        <dbReference type="Proteomes" id="UP000295313"/>
    </source>
</evidence>
<name>A0A4R8IDR8_9FLAO</name>
<evidence type="ECO:0000256" key="1">
    <source>
        <dbReference type="ARBA" id="ARBA00022729"/>
    </source>
</evidence>
<dbReference type="Proteomes" id="UP000295313">
    <property type="component" value="Unassembled WGS sequence"/>
</dbReference>
<accession>A0A4R8IDR8</accession>
<organism evidence="3 4">
    <name type="scientific">Epilithonimonas xixisoli</name>
    <dbReference type="NCBI Taxonomy" id="1476462"/>
    <lineage>
        <taxon>Bacteria</taxon>
        <taxon>Pseudomonadati</taxon>
        <taxon>Bacteroidota</taxon>
        <taxon>Flavobacteriia</taxon>
        <taxon>Flavobacteriales</taxon>
        <taxon>Weeksellaceae</taxon>
        <taxon>Chryseobacterium group</taxon>
        <taxon>Epilithonimonas</taxon>
    </lineage>
</organism>
<keyword evidence="1 2" id="KW-0732">Signal</keyword>
<evidence type="ECO:0000313" key="3">
    <source>
        <dbReference type="EMBL" id="TDX83259.1"/>
    </source>
</evidence>
<reference evidence="3 4" key="1">
    <citation type="submission" date="2019-03" db="EMBL/GenBank/DDBJ databases">
        <title>Genomic Encyclopedia of Type Strains, Phase III (KMG-III): the genomes of soil and plant-associated and newly described type strains.</title>
        <authorList>
            <person name="Whitman W."/>
        </authorList>
    </citation>
    <scope>NUCLEOTIDE SEQUENCE [LARGE SCALE GENOMIC DNA]</scope>
    <source>
        <strain evidence="3 4">CGMCC 1.12802</strain>
    </source>
</reference>
<comment type="caution">
    <text evidence="3">The sequence shown here is derived from an EMBL/GenBank/DDBJ whole genome shotgun (WGS) entry which is preliminary data.</text>
</comment>
<evidence type="ECO:0000256" key="2">
    <source>
        <dbReference type="SAM" id="SignalP"/>
    </source>
</evidence>
<dbReference type="EMBL" id="SOEO01000003">
    <property type="protein sequence ID" value="TDX83259.1"/>
    <property type="molecule type" value="Genomic_DNA"/>
</dbReference>
<feature type="signal peptide" evidence="2">
    <location>
        <begin position="1"/>
        <end position="21"/>
    </location>
</feature>
<gene>
    <name evidence="3" type="ORF">B0I22_3339</name>
</gene>
<dbReference type="NCBIfam" id="TIGR04183">
    <property type="entry name" value="Por_Secre_tail"/>
    <property type="match status" value="1"/>
</dbReference>
<dbReference type="AlphaFoldDB" id="A0A4R8IDR8"/>
<sequence>MKKSLLLLAFAVVATVGNVKAQTTWDFSSAAWPVIAGETTATVKNNLGLVPGPITSANFAQVEANTANFSDGYSATKRFKLNGGGFTSTGVNTTPTQRYVVFKVNGNSAVKVWYKNGGGGDRILYIGTGSSILASNTYSNSSDGIIYTYDYVGPARDLYIYGDTSLNIYKITATNVGTTVLGVNDLKKDMKATAYTSGNKVFLSNLESKNTQVNVFNANGSLVKSLKASADTNFEISTKGFYIVNLKSEAGEKSVKVIIR</sequence>
<dbReference type="RefSeq" id="WP_133946419.1">
    <property type="nucleotide sequence ID" value="NZ_SOEO01000003.1"/>
</dbReference>
<proteinExistence type="predicted"/>
<dbReference type="OrthoDB" id="1425128at2"/>
<dbReference type="InterPro" id="IPR026444">
    <property type="entry name" value="Secre_tail"/>
</dbReference>